<gene>
    <name evidence="2" type="primary">LOC104744944</name>
</gene>
<accession>A0ABM0W1J5</accession>
<dbReference type="Gene3D" id="3.80.10.10">
    <property type="entry name" value="Ribonuclease Inhibitor"/>
    <property type="match status" value="1"/>
</dbReference>
<dbReference type="InterPro" id="IPR032675">
    <property type="entry name" value="LRR_dom_sf"/>
</dbReference>
<dbReference type="SUPFAM" id="SSF52047">
    <property type="entry name" value="RNI-like"/>
    <property type="match status" value="1"/>
</dbReference>
<proteinExistence type="predicted"/>
<reference evidence="2" key="2">
    <citation type="submission" date="2025-08" db="UniProtKB">
        <authorList>
            <consortium name="RefSeq"/>
        </authorList>
    </citation>
    <scope>IDENTIFICATION</scope>
    <source>
        <tissue evidence="2">Leaf</tissue>
    </source>
</reference>
<dbReference type="InterPro" id="IPR036047">
    <property type="entry name" value="F-box-like_dom_sf"/>
</dbReference>
<dbReference type="Gene3D" id="1.20.1280.50">
    <property type="match status" value="1"/>
</dbReference>
<dbReference type="Proteomes" id="UP000694864">
    <property type="component" value="Chromosome 15"/>
</dbReference>
<protein>
    <submittedName>
        <fullName evidence="2">F-box/LRR-repeat protein 12-like</fullName>
    </submittedName>
</protein>
<dbReference type="RefSeq" id="XP_010464385.1">
    <property type="nucleotide sequence ID" value="XM_010466083.1"/>
</dbReference>
<keyword evidence="1" id="KW-1185">Reference proteome</keyword>
<organism evidence="1 2">
    <name type="scientific">Camelina sativa</name>
    <name type="common">False flax</name>
    <name type="synonym">Myagrum sativum</name>
    <dbReference type="NCBI Taxonomy" id="90675"/>
    <lineage>
        <taxon>Eukaryota</taxon>
        <taxon>Viridiplantae</taxon>
        <taxon>Streptophyta</taxon>
        <taxon>Embryophyta</taxon>
        <taxon>Tracheophyta</taxon>
        <taxon>Spermatophyta</taxon>
        <taxon>Magnoliopsida</taxon>
        <taxon>eudicotyledons</taxon>
        <taxon>Gunneridae</taxon>
        <taxon>Pentapetalae</taxon>
        <taxon>rosids</taxon>
        <taxon>malvids</taxon>
        <taxon>Brassicales</taxon>
        <taxon>Brassicaceae</taxon>
        <taxon>Camelineae</taxon>
        <taxon>Camelina</taxon>
    </lineage>
</organism>
<evidence type="ECO:0000313" key="2">
    <source>
        <dbReference type="RefSeq" id="XP_010464385.1"/>
    </source>
</evidence>
<reference evidence="1" key="1">
    <citation type="journal article" date="2014" name="Nat. Commun.">
        <title>The emerging biofuel crop Camelina sativa retains a highly undifferentiated hexaploid genome structure.</title>
        <authorList>
            <person name="Kagale S."/>
            <person name="Koh C."/>
            <person name="Nixon J."/>
            <person name="Bollina V."/>
            <person name="Clarke W.E."/>
            <person name="Tuteja R."/>
            <person name="Spillane C."/>
            <person name="Robinson S.J."/>
            <person name="Links M.G."/>
            <person name="Clarke C."/>
            <person name="Higgins E.E."/>
            <person name="Huebert T."/>
            <person name="Sharpe A.G."/>
            <person name="Parkin I.A."/>
        </authorList>
    </citation>
    <scope>NUCLEOTIDE SEQUENCE [LARGE SCALE GENOMIC DNA]</scope>
    <source>
        <strain evidence="1">cv. DH55</strain>
    </source>
</reference>
<sequence length="396" mass="43943">MEVVSMSEYDDAETSITHLPDDCLSFIFQRLDNVADHDSFGLTCHRWLNIQNISRRSLQFQCSFTVLNPASLSQPSPDVNSYHLHRLLTRFQCLEHLSLSGCTLLNDSSLASLRFPGARLHSLYLDCCFGISDDGIFTIARFCPNLRVVSLYRCNISDIGLETLARASLPLMCVNLSYCPLVSDLGIKVLSQACLQLKSVKISNCKSITGVGFNGCSPTLGYVDAESCQLEPKGINGIISGGGIEFLNLSRVSSYIHKDGLVPIGSGIASKLRILNLRMCRTVGDESIEAIAKGCPVLQEWNLALCHEVKVLGWEAVGKWCRNLKKLHVNRCRNFCDQGLRALRGGCTNLQILYMSGNARLTPVAVVMFRLYRTDVTLRTEEMMAIGADWRLYAQE</sequence>
<name>A0ABM0W1J5_CAMSA</name>
<dbReference type="InterPro" id="IPR001611">
    <property type="entry name" value="Leu-rich_rpt"/>
</dbReference>
<dbReference type="SUPFAM" id="SSF81383">
    <property type="entry name" value="F-box domain"/>
    <property type="match status" value="1"/>
</dbReference>
<evidence type="ECO:0000313" key="1">
    <source>
        <dbReference type="Proteomes" id="UP000694864"/>
    </source>
</evidence>
<dbReference type="PANTHER" id="PTHR13318">
    <property type="entry name" value="PARTNER OF PAIRED, ISOFORM B-RELATED"/>
    <property type="match status" value="1"/>
</dbReference>
<dbReference type="CDD" id="cd22159">
    <property type="entry name" value="F-box_AtTIR1-like"/>
    <property type="match status" value="1"/>
</dbReference>
<dbReference type="SMART" id="SM00367">
    <property type="entry name" value="LRR_CC"/>
    <property type="match status" value="8"/>
</dbReference>
<dbReference type="GeneID" id="104744944"/>
<dbReference type="Pfam" id="PF13516">
    <property type="entry name" value="LRR_6"/>
    <property type="match status" value="2"/>
</dbReference>
<dbReference type="InterPro" id="IPR006553">
    <property type="entry name" value="Leu-rich_rpt_Cys-con_subtyp"/>
</dbReference>